<evidence type="ECO:0000256" key="2">
    <source>
        <dbReference type="ARBA" id="ARBA00022722"/>
    </source>
</evidence>
<name>A0A2N5HLU2_9BACI</name>
<accession>A0A2N5HLU2</accession>
<keyword evidence="9" id="KW-1185">Reference proteome</keyword>
<feature type="domain" description="Endoribonuclease YicC-like N-terminal" evidence="6">
    <location>
        <begin position="4"/>
        <end position="157"/>
    </location>
</feature>
<evidence type="ECO:0000256" key="1">
    <source>
        <dbReference type="ARBA" id="ARBA00001968"/>
    </source>
</evidence>
<dbReference type="InterPro" id="IPR013551">
    <property type="entry name" value="YicC-like_C"/>
</dbReference>
<dbReference type="PANTHER" id="PTHR30636">
    <property type="entry name" value="UPF0701 PROTEIN YICC"/>
    <property type="match status" value="1"/>
</dbReference>
<dbReference type="GO" id="GO:0016787">
    <property type="term" value="F:hydrolase activity"/>
    <property type="evidence" value="ECO:0007669"/>
    <property type="project" value="UniProtKB-KW"/>
</dbReference>
<comment type="cofactor">
    <cofactor evidence="1">
        <name>a divalent metal cation</name>
        <dbReference type="ChEBI" id="CHEBI:60240"/>
    </cofactor>
</comment>
<organism evidence="8 9">
    <name type="scientific">Neobacillus cucumis</name>
    <dbReference type="NCBI Taxonomy" id="1740721"/>
    <lineage>
        <taxon>Bacteria</taxon>
        <taxon>Bacillati</taxon>
        <taxon>Bacillota</taxon>
        <taxon>Bacilli</taxon>
        <taxon>Bacillales</taxon>
        <taxon>Bacillaceae</taxon>
        <taxon>Neobacillus</taxon>
    </lineage>
</organism>
<dbReference type="OrthoDB" id="9771229at2"/>
<comment type="caution">
    <text evidence="8">The sequence shown here is derived from an EMBL/GenBank/DDBJ whole genome shotgun (WGS) entry which is preliminary data.</text>
</comment>
<proteinExistence type="inferred from homology"/>
<dbReference type="Pfam" id="PF08340">
    <property type="entry name" value="YicC-like_C"/>
    <property type="match status" value="1"/>
</dbReference>
<dbReference type="InterPro" id="IPR005229">
    <property type="entry name" value="YicC/YloC-like"/>
</dbReference>
<gene>
    <name evidence="8" type="ORF">CVD27_08100</name>
</gene>
<evidence type="ECO:0000256" key="5">
    <source>
        <dbReference type="ARBA" id="ARBA00035648"/>
    </source>
</evidence>
<sequence>MVISMTGFGRGKAESEAFSVNVEIKTVNHRFSEINIRMPRQLLKIEDKMKKILSQHIRRGRVEVYVSVDGEGMVSRKVQADWKLIEEYFQFLNEAKNKYGIEGTITIQDLLNRSELLHIEESDAGNEEIEELVLSATEEAASFLKQMRMAEGEELKKDLLAITAQVETNVTELQKFAPIVVQAFKERLTKRMQEFVNGQLDETRILTEVAVFADKADINEEITRLRSHIQQFLQTLNENEPIGRKLDFLVQEMNREANTIGSKANDSNIAKKVVEIKSLLEKLKEQVQNIE</sequence>
<keyword evidence="2" id="KW-0540">Nuclease</keyword>
<evidence type="ECO:0000256" key="4">
    <source>
        <dbReference type="ARBA" id="ARBA00022801"/>
    </source>
</evidence>
<dbReference type="PANTHER" id="PTHR30636:SF3">
    <property type="entry name" value="UPF0701 PROTEIN YICC"/>
    <property type="match status" value="1"/>
</dbReference>
<dbReference type="Pfam" id="PF03755">
    <property type="entry name" value="YicC-like_N"/>
    <property type="match status" value="1"/>
</dbReference>
<evidence type="ECO:0000313" key="9">
    <source>
        <dbReference type="Proteomes" id="UP000234950"/>
    </source>
</evidence>
<dbReference type="EMBL" id="PGVE01000035">
    <property type="protein sequence ID" value="PLS06496.1"/>
    <property type="molecule type" value="Genomic_DNA"/>
</dbReference>
<keyword evidence="4" id="KW-0378">Hydrolase</keyword>
<reference evidence="8 9" key="1">
    <citation type="submission" date="2017-11" db="EMBL/GenBank/DDBJ databases">
        <title>Comparitive Functional Genomics of Dry Heat Resistant strains isolated from the Viking Spacecraft.</title>
        <authorList>
            <person name="Seuylemezian A."/>
            <person name="Cooper K."/>
            <person name="Vaishampayan P."/>
        </authorList>
    </citation>
    <scope>NUCLEOTIDE SEQUENCE [LARGE SCALE GENOMIC DNA]</scope>
    <source>
        <strain evidence="8 9">V32-6</strain>
    </source>
</reference>
<dbReference type="Proteomes" id="UP000234950">
    <property type="component" value="Unassembled WGS sequence"/>
</dbReference>
<feature type="domain" description="Endoribonuclease YicC-like C-terminal" evidence="7">
    <location>
        <begin position="175"/>
        <end position="291"/>
    </location>
</feature>
<evidence type="ECO:0000313" key="8">
    <source>
        <dbReference type="EMBL" id="PLS06496.1"/>
    </source>
</evidence>
<dbReference type="AlphaFoldDB" id="A0A2N5HLU2"/>
<dbReference type="NCBIfam" id="TIGR00255">
    <property type="entry name" value="YicC/YloC family endoribonuclease"/>
    <property type="match status" value="1"/>
</dbReference>
<evidence type="ECO:0000259" key="6">
    <source>
        <dbReference type="Pfam" id="PF03755"/>
    </source>
</evidence>
<protein>
    <submittedName>
        <fullName evidence="8">YicC family protein</fullName>
    </submittedName>
</protein>
<dbReference type="InterPro" id="IPR013527">
    <property type="entry name" value="YicC-like_N"/>
</dbReference>
<evidence type="ECO:0000259" key="7">
    <source>
        <dbReference type="Pfam" id="PF08340"/>
    </source>
</evidence>
<keyword evidence="3" id="KW-0255">Endonuclease</keyword>
<dbReference type="RefSeq" id="WP_101647388.1">
    <property type="nucleotide sequence ID" value="NZ_PGVE01000035.1"/>
</dbReference>
<comment type="similarity">
    <text evidence="5">Belongs to the YicC/YloC family.</text>
</comment>
<evidence type="ECO:0000256" key="3">
    <source>
        <dbReference type="ARBA" id="ARBA00022759"/>
    </source>
</evidence>
<dbReference type="GO" id="GO:0004521">
    <property type="term" value="F:RNA endonuclease activity"/>
    <property type="evidence" value="ECO:0007669"/>
    <property type="project" value="InterPro"/>
</dbReference>